<evidence type="ECO:0000256" key="3">
    <source>
        <dbReference type="ARBA" id="ARBA00022989"/>
    </source>
</evidence>
<dbReference type="PANTHER" id="PTHR31465">
    <property type="entry name" value="PROTEIN RTA1-RELATED"/>
    <property type="match status" value="1"/>
</dbReference>
<keyword evidence="2 5" id="KW-0812">Transmembrane</keyword>
<keyword evidence="4 5" id="KW-0472">Membrane</keyword>
<feature type="transmembrane region" description="Helical" evidence="5">
    <location>
        <begin position="79"/>
        <end position="104"/>
    </location>
</feature>
<comment type="subcellular location">
    <subcellularLocation>
        <location evidence="1">Membrane</location>
        <topology evidence="1">Multi-pass membrane protein</topology>
    </subcellularLocation>
</comment>
<feature type="transmembrane region" description="Helical" evidence="5">
    <location>
        <begin position="44"/>
        <end position="64"/>
    </location>
</feature>
<feature type="transmembrane region" description="Helical" evidence="5">
    <location>
        <begin position="159"/>
        <end position="186"/>
    </location>
</feature>
<accession>A0AAJ0B0L2</accession>
<dbReference type="AlphaFoldDB" id="A0AAJ0B0L2"/>
<dbReference type="PANTHER" id="PTHR31465:SF34">
    <property type="entry name" value="DOMAIN PROTEIN, PUTATIVE (AFU_ORTHOLOGUE AFUA_3G00480)-RELATED"/>
    <property type="match status" value="1"/>
</dbReference>
<dbReference type="Proteomes" id="UP001239445">
    <property type="component" value="Unassembled WGS sequence"/>
</dbReference>
<dbReference type="GO" id="GO:0016020">
    <property type="term" value="C:membrane"/>
    <property type="evidence" value="ECO:0007669"/>
    <property type="project" value="UniProtKB-SubCell"/>
</dbReference>
<feature type="transmembrane region" description="Helical" evidence="5">
    <location>
        <begin position="125"/>
        <end position="147"/>
    </location>
</feature>
<evidence type="ECO:0000256" key="2">
    <source>
        <dbReference type="ARBA" id="ARBA00022692"/>
    </source>
</evidence>
<dbReference type="InterPro" id="IPR007568">
    <property type="entry name" value="RTA1"/>
</dbReference>
<evidence type="ECO:0000313" key="7">
    <source>
        <dbReference type="Proteomes" id="UP001239445"/>
    </source>
</evidence>
<evidence type="ECO:0000313" key="6">
    <source>
        <dbReference type="EMBL" id="KAK1749483.1"/>
    </source>
</evidence>
<dbReference type="Pfam" id="PF04479">
    <property type="entry name" value="RTA1"/>
    <property type="match status" value="1"/>
</dbReference>
<sequence length="333" mass="37009">MSDGQPIPGSLYIYAPNKGAPIFFVICFAISASVHYWQCFRHRAFSLVGLHPICATIFTIGYALREYGAFNFIYEPGDVSVLVVFILSQVFIYVCPPLLELANYHVLGRILHYAPSLSPLPPDKVLATFGGLMVVIETVNALGVALSANPSSTQTQQQIGSSLILVALALQLAVILSFAIVAGLFHHRCARSNISSRPVWKSLHTLYGSMALILARSIYRTVEHAGSTTVHLRDYDSLTQLTPLMRHEYYFYIFEATLMLANSVLWNVRNPAGTLRRNVHLAQDGITELDDGIKVDERSRMAKVGNVVTFGMLFRNKSEVQDFHELQSYPRAA</sequence>
<keyword evidence="3 5" id="KW-1133">Transmembrane helix</keyword>
<dbReference type="EMBL" id="MU839857">
    <property type="protein sequence ID" value="KAK1749483.1"/>
    <property type="molecule type" value="Genomic_DNA"/>
</dbReference>
<evidence type="ECO:0000256" key="5">
    <source>
        <dbReference type="SAM" id="Phobius"/>
    </source>
</evidence>
<organism evidence="6 7">
    <name type="scientific">Echria macrotheca</name>
    <dbReference type="NCBI Taxonomy" id="438768"/>
    <lineage>
        <taxon>Eukaryota</taxon>
        <taxon>Fungi</taxon>
        <taxon>Dikarya</taxon>
        <taxon>Ascomycota</taxon>
        <taxon>Pezizomycotina</taxon>
        <taxon>Sordariomycetes</taxon>
        <taxon>Sordariomycetidae</taxon>
        <taxon>Sordariales</taxon>
        <taxon>Schizotheciaceae</taxon>
        <taxon>Echria</taxon>
    </lineage>
</organism>
<evidence type="ECO:0000256" key="1">
    <source>
        <dbReference type="ARBA" id="ARBA00004141"/>
    </source>
</evidence>
<evidence type="ECO:0000256" key="4">
    <source>
        <dbReference type="ARBA" id="ARBA00023136"/>
    </source>
</evidence>
<gene>
    <name evidence="6" type="ORF">QBC47DRAFT_395706</name>
</gene>
<comment type="caution">
    <text evidence="6">The sequence shown here is derived from an EMBL/GenBank/DDBJ whole genome shotgun (WGS) entry which is preliminary data.</text>
</comment>
<name>A0AAJ0B0L2_9PEZI</name>
<feature type="transmembrane region" description="Helical" evidence="5">
    <location>
        <begin position="20"/>
        <end position="37"/>
    </location>
</feature>
<proteinExistence type="predicted"/>
<protein>
    <submittedName>
        <fullName evidence="6">RTA1 domain protein</fullName>
    </submittedName>
</protein>
<keyword evidence="7" id="KW-1185">Reference proteome</keyword>
<reference evidence="6" key="1">
    <citation type="submission" date="2023-06" db="EMBL/GenBank/DDBJ databases">
        <title>Genome-scale phylogeny and comparative genomics of the fungal order Sordariales.</title>
        <authorList>
            <consortium name="Lawrence Berkeley National Laboratory"/>
            <person name="Hensen N."/>
            <person name="Bonometti L."/>
            <person name="Westerberg I."/>
            <person name="Brannstrom I.O."/>
            <person name="Guillou S."/>
            <person name="Cros-Aarteil S."/>
            <person name="Calhoun S."/>
            <person name="Haridas S."/>
            <person name="Kuo A."/>
            <person name="Mondo S."/>
            <person name="Pangilinan J."/>
            <person name="Riley R."/>
            <person name="Labutti K."/>
            <person name="Andreopoulos B."/>
            <person name="Lipzen A."/>
            <person name="Chen C."/>
            <person name="Yanf M."/>
            <person name="Daum C."/>
            <person name="Ng V."/>
            <person name="Clum A."/>
            <person name="Steindorff A."/>
            <person name="Ohm R."/>
            <person name="Martin F."/>
            <person name="Silar P."/>
            <person name="Natvig D."/>
            <person name="Lalanne C."/>
            <person name="Gautier V."/>
            <person name="Ament-Velasquez S.L."/>
            <person name="Kruys A."/>
            <person name="Hutchinson M.I."/>
            <person name="Powell A.J."/>
            <person name="Barry K."/>
            <person name="Miller A.N."/>
            <person name="Grigoriev I.V."/>
            <person name="Debuchy R."/>
            <person name="Gladieux P."/>
            <person name="Thoren M.H."/>
            <person name="Johannesson H."/>
        </authorList>
    </citation>
    <scope>NUCLEOTIDE SEQUENCE</scope>
    <source>
        <strain evidence="6">PSN4</strain>
    </source>
</reference>